<keyword evidence="2" id="KW-0808">Transferase</keyword>
<dbReference type="InterPro" id="IPR036282">
    <property type="entry name" value="Glutathione-S-Trfase_C_sf"/>
</dbReference>
<dbReference type="SUPFAM" id="SSF52833">
    <property type="entry name" value="Thioredoxin-like"/>
    <property type="match status" value="1"/>
</dbReference>
<feature type="domain" description="GST N-terminal" evidence="5">
    <location>
        <begin position="4"/>
        <end position="81"/>
    </location>
</feature>
<dbReference type="Pfam" id="PF14497">
    <property type="entry name" value="GST_C_3"/>
    <property type="match status" value="1"/>
</dbReference>
<dbReference type="InterPro" id="IPR050213">
    <property type="entry name" value="GST_superfamily"/>
</dbReference>
<protein>
    <recommendedName>
        <fullName evidence="1">glutathione transferase</fullName>
        <ecNumber evidence="1">2.5.1.18</ecNumber>
    </recommendedName>
</protein>
<evidence type="ECO:0000256" key="1">
    <source>
        <dbReference type="ARBA" id="ARBA00012452"/>
    </source>
</evidence>
<feature type="domain" description="GST C-terminal" evidence="6">
    <location>
        <begin position="83"/>
        <end position="206"/>
    </location>
</feature>
<evidence type="ECO:0000256" key="3">
    <source>
        <dbReference type="ARBA" id="ARBA00038317"/>
    </source>
</evidence>
<dbReference type="PANTHER" id="PTHR11571">
    <property type="entry name" value="GLUTATHIONE S-TRANSFERASE"/>
    <property type="match status" value="1"/>
</dbReference>
<evidence type="ECO:0000256" key="4">
    <source>
        <dbReference type="ARBA" id="ARBA00047960"/>
    </source>
</evidence>
<dbReference type="AlphaFoldDB" id="A0A914VV21"/>
<dbReference type="InterPro" id="IPR004046">
    <property type="entry name" value="GST_C"/>
</dbReference>
<reference evidence="8" key="1">
    <citation type="submission" date="2022-11" db="UniProtKB">
        <authorList>
            <consortium name="WormBaseParasite"/>
        </authorList>
    </citation>
    <scope>IDENTIFICATION</scope>
</reference>
<evidence type="ECO:0000256" key="2">
    <source>
        <dbReference type="ARBA" id="ARBA00022679"/>
    </source>
</evidence>
<dbReference type="Gene3D" id="3.40.30.10">
    <property type="entry name" value="Glutaredoxin"/>
    <property type="match status" value="1"/>
</dbReference>
<proteinExistence type="inferred from homology"/>
<evidence type="ECO:0000259" key="5">
    <source>
        <dbReference type="PROSITE" id="PS50404"/>
    </source>
</evidence>
<organism evidence="7 8">
    <name type="scientific">Plectus sambesii</name>
    <dbReference type="NCBI Taxonomy" id="2011161"/>
    <lineage>
        <taxon>Eukaryota</taxon>
        <taxon>Metazoa</taxon>
        <taxon>Ecdysozoa</taxon>
        <taxon>Nematoda</taxon>
        <taxon>Chromadorea</taxon>
        <taxon>Plectida</taxon>
        <taxon>Plectina</taxon>
        <taxon>Plectoidea</taxon>
        <taxon>Plectidae</taxon>
        <taxon>Plectus</taxon>
    </lineage>
</organism>
<dbReference type="CDD" id="cd03039">
    <property type="entry name" value="GST_N_Sigma_like"/>
    <property type="match status" value="1"/>
</dbReference>
<dbReference type="InterPro" id="IPR040079">
    <property type="entry name" value="Glutathione_S-Trfase"/>
</dbReference>
<dbReference type="GO" id="GO:0006749">
    <property type="term" value="P:glutathione metabolic process"/>
    <property type="evidence" value="ECO:0007669"/>
    <property type="project" value="TreeGrafter"/>
</dbReference>
<evidence type="ECO:0000313" key="7">
    <source>
        <dbReference type="Proteomes" id="UP000887566"/>
    </source>
</evidence>
<dbReference type="FunFam" id="1.20.1050.10:FF:000030">
    <property type="entry name" value="Glutathione S-transferase S1"/>
    <property type="match status" value="1"/>
</dbReference>
<dbReference type="InterPro" id="IPR036249">
    <property type="entry name" value="Thioredoxin-like_sf"/>
</dbReference>
<dbReference type="PROSITE" id="PS50404">
    <property type="entry name" value="GST_NTER"/>
    <property type="match status" value="1"/>
</dbReference>
<accession>A0A914VV21</accession>
<dbReference type="CDD" id="cd03192">
    <property type="entry name" value="GST_C_Sigma_like"/>
    <property type="match status" value="1"/>
</dbReference>
<dbReference type="SFLD" id="SFLDS00019">
    <property type="entry name" value="Glutathione_Transferase_(cytos"/>
    <property type="match status" value="1"/>
</dbReference>
<evidence type="ECO:0000259" key="6">
    <source>
        <dbReference type="PROSITE" id="PS50405"/>
    </source>
</evidence>
<name>A0A914VV21_9BILA</name>
<dbReference type="Proteomes" id="UP000887566">
    <property type="component" value="Unplaced"/>
</dbReference>
<comment type="catalytic activity">
    <reaction evidence="4">
        <text>RX + glutathione = an S-substituted glutathione + a halide anion + H(+)</text>
        <dbReference type="Rhea" id="RHEA:16437"/>
        <dbReference type="ChEBI" id="CHEBI:15378"/>
        <dbReference type="ChEBI" id="CHEBI:16042"/>
        <dbReference type="ChEBI" id="CHEBI:17792"/>
        <dbReference type="ChEBI" id="CHEBI:57925"/>
        <dbReference type="ChEBI" id="CHEBI:90779"/>
        <dbReference type="EC" id="2.5.1.18"/>
    </reaction>
</comment>
<dbReference type="WBParaSite" id="PSAMB.scaffold2529size22715.g18173.t1">
    <property type="protein sequence ID" value="PSAMB.scaffold2529size22715.g18173.t1"/>
    <property type="gene ID" value="PSAMB.scaffold2529size22715.g18173"/>
</dbReference>
<dbReference type="PROSITE" id="PS50405">
    <property type="entry name" value="GST_CTER"/>
    <property type="match status" value="1"/>
</dbReference>
<dbReference type="GO" id="GO:0004364">
    <property type="term" value="F:glutathione transferase activity"/>
    <property type="evidence" value="ECO:0007669"/>
    <property type="project" value="UniProtKB-EC"/>
</dbReference>
<dbReference type="Gene3D" id="1.20.1050.10">
    <property type="match status" value="1"/>
</dbReference>
<dbReference type="EC" id="2.5.1.18" evidence="1"/>
<dbReference type="SFLD" id="SFLDG01205">
    <property type="entry name" value="AMPS.1"/>
    <property type="match status" value="1"/>
</dbReference>
<dbReference type="Pfam" id="PF02798">
    <property type="entry name" value="GST_N"/>
    <property type="match status" value="1"/>
</dbReference>
<dbReference type="PANTHER" id="PTHR11571:SF224">
    <property type="entry name" value="HEMATOPOIETIC PROSTAGLANDIN D SYNTHASE"/>
    <property type="match status" value="1"/>
</dbReference>
<dbReference type="SFLD" id="SFLDG00363">
    <property type="entry name" value="AMPS_(cytGST):_Alpha-__Mu-__Pi"/>
    <property type="match status" value="1"/>
</dbReference>
<dbReference type="InterPro" id="IPR010987">
    <property type="entry name" value="Glutathione-S-Trfase_C-like"/>
</dbReference>
<evidence type="ECO:0000313" key="8">
    <source>
        <dbReference type="WBParaSite" id="PSAMB.scaffold2529size22715.g18173.t1"/>
    </source>
</evidence>
<dbReference type="InterPro" id="IPR004045">
    <property type="entry name" value="Glutathione_S-Trfase_N"/>
</dbReference>
<sequence length="206" mass="23813">MAYHSYKLYYFNMRGRAEPARFLFHLAGVPYEDVRIEHADWPKHKEEMPWGQLPVLEVDGKKLAQSAAIYQFLAKQFGYNGKSDWETAQVQELLGSIDDIFSAMGPVFRTQDEAEKKKLMEKIVADTVIPYLTRLQKRFEANGTDYFVGNSLTVADLLFMVTFAAFKERFAPGVIEKFPKLDAFVAKVSQEPKIKEWIEKRPKTDM</sequence>
<dbReference type="FunFam" id="3.40.30.10:FF:000189">
    <property type="entry name" value="Glutathione S-Transferase"/>
    <property type="match status" value="1"/>
</dbReference>
<dbReference type="SUPFAM" id="SSF47616">
    <property type="entry name" value="GST C-terminal domain-like"/>
    <property type="match status" value="1"/>
</dbReference>
<comment type="similarity">
    <text evidence="3">Belongs to the GST superfamily. Sigma family.</text>
</comment>
<keyword evidence="7" id="KW-1185">Reference proteome</keyword>